<dbReference type="NCBIfam" id="TIGR00365">
    <property type="entry name" value="Grx4 family monothiol glutaredoxin"/>
    <property type="match status" value="1"/>
</dbReference>
<evidence type="ECO:0000259" key="4">
    <source>
        <dbReference type="PROSITE" id="PS51352"/>
    </source>
</evidence>
<dbReference type="CDD" id="cd03028">
    <property type="entry name" value="GRX_PICOT_like"/>
    <property type="match status" value="2"/>
</dbReference>
<name>A0ABY6K266_9ARAC</name>
<protein>
    <submittedName>
        <fullName evidence="5">GLRX3</fullName>
    </submittedName>
</protein>
<dbReference type="SUPFAM" id="SSF52833">
    <property type="entry name" value="Thioredoxin-like"/>
    <property type="match status" value="3"/>
</dbReference>
<evidence type="ECO:0000256" key="1">
    <source>
        <dbReference type="ARBA" id="ARBA00022723"/>
    </source>
</evidence>
<dbReference type="Proteomes" id="UP001235939">
    <property type="component" value="Chromosome 02"/>
</dbReference>
<dbReference type="Gene3D" id="3.40.30.10">
    <property type="entry name" value="Glutaredoxin"/>
    <property type="match status" value="3"/>
</dbReference>
<evidence type="ECO:0000256" key="2">
    <source>
        <dbReference type="ARBA" id="ARBA00023004"/>
    </source>
</evidence>
<keyword evidence="2" id="KW-0408">Iron</keyword>
<keyword evidence="3" id="KW-0411">Iron-sulfur</keyword>
<evidence type="ECO:0000313" key="5">
    <source>
        <dbReference type="EMBL" id="UYV62409.1"/>
    </source>
</evidence>
<sequence>MAYFWASWVPQCQQMDEVLTELAKIADSSKIVILKVHAENAPDISKKYNIQSVPVFIFIKNGKELERLEGADAPGLTKKIRCISSQAKMDVPREQPVQDIDAKIKRLIDGAPIMLFMKGNSVNPRCGFSKKALEILSRHSYKFATYDVLSDNDIREGLKAYSQWPTYPQLYVKGNFVGGVDIMAELDEAGELENELAKSKAGGQSLEDKLKGLINQSPVMVFMKGSPNQPRCGFSKTLVALLQEVGVPYGHFDILQDEVVRQGLKTYSDWPTYPQVYVNGSLIGGLDIIKLAALIGLIAMLPIGHVTSVSLVPGKLL</sequence>
<dbReference type="InterPro" id="IPR013766">
    <property type="entry name" value="Thioredoxin_domain"/>
</dbReference>
<keyword evidence="1" id="KW-0479">Metal-binding</keyword>
<dbReference type="InterPro" id="IPR036249">
    <property type="entry name" value="Thioredoxin-like_sf"/>
</dbReference>
<dbReference type="PROSITE" id="PS51354">
    <property type="entry name" value="GLUTAREDOXIN_2"/>
    <property type="match status" value="2"/>
</dbReference>
<dbReference type="InterPro" id="IPR002109">
    <property type="entry name" value="Glutaredoxin"/>
</dbReference>
<dbReference type="EMBL" id="CP092864">
    <property type="protein sequence ID" value="UYV62409.1"/>
    <property type="molecule type" value="Genomic_DNA"/>
</dbReference>
<dbReference type="Pfam" id="PF00085">
    <property type="entry name" value="Thioredoxin"/>
    <property type="match status" value="1"/>
</dbReference>
<dbReference type="Pfam" id="PF00462">
    <property type="entry name" value="Glutaredoxin"/>
    <property type="match status" value="2"/>
</dbReference>
<feature type="domain" description="Thioredoxin" evidence="4">
    <location>
        <begin position="1"/>
        <end position="109"/>
    </location>
</feature>
<proteinExistence type="predicted"/>
<gene>
    <name evidence="5" type="ORF">LAZ67_2000456</name>
</gene>
<keyword evidence="6" id="KW-1185">Reference proteome</keyword>
<accession>A0ABY6K266</accession>
<organism evidence="5 6">
    <name type="scientific">Cordylochernes scorpioides</name>
    <dbReference type="NCBI Taxonomy" id="51811"/>
    <lineage>
        <taxon>Eukaryota</taxon>
        <taxon>Metazoa</taxon>
        <taxon>Ecdysozoa</taxon>
        <taxon>Arthropoda</taxon>
        <taxon>Chelicerata</taxon>
        <taxon>Arachnida</taxon>
        <taxon>Pseudoscorpiones</taxon>
        <taxon>Cheliferoidea</taxon>
        <taxon>Chernetidae</taxon>
        <taxon>Cordylochernes</taxon>
    </lineage>
</organism>
<reference evidence="5 6" key="1">
    <citation type="submission" date="2022-01" db="EMBL/GenBank/DDBJ databases">
        <title>A chromosomal length assembly of Cordylochernes scorpioides.</title>
        <authorList>
            <person name="Zeh D."/>
            <person name="Zeh J."/>
        </authorList>
    </citation>
    <scope>NUCLEOTIDE SEQUENCE [LARGE SCALE GENOMIC DNA]</scope>
    <source>
        <strain evidence="5">IN4F17</strain>
        <tissue evidence="5">Whole Body</tissue>
    </source>
</reference>
<dbReference type="InterPro" id="IPR033658">
    <property type="entry name" value="GRX_PICOT-like"/>
</dbReference>
<evidence type="ECO:0000256" key="3">
    <source>
        <dbReference type="ARBA" id="ARBA00023014"/>
    </source>
</evidence>
<dbReference type="PROSITE" id="PS51352">
    <property type="entry name" value="THIOREDOXIN_2"/>
    <property type="match status" value="1"/>
</dbReference>
<dbReference type="CDD" id="cd02984">
    <property type="entry name" value="TRX_PICOT"/>
    <property type="match status" value="1"/>
</dbReference>
<dbReference type="PANTHER" id="PTHR10293">
    <property type="entry name" value="GLUTAREDOXIN FAMILY MEMBER"/>
    <property type="match status" value="1"/>
</dbReference>
<evidence type="ECO:0000313" key="6">
    <source>
        <dbReference type="Proteomes" id="UP001235939"/>
    </source>
</evidence>
<dbReference type="PANTHER" id="PTHR10293:SF73">
    <property type="entry name" value="GLUTAREDOXIN-3"/>
    <property type="match status" value="1"/>
</dbReference>
<dbReference type="InterPro" id="IPR004480">
    <property type="entry name" value="Monothiol_GRX-rel"/>
</dbReference>